<protein>
    <submittedName>
        <fullName evidence="2">Uncharacterized protein</fullName>
    </submittedName>
</protein>
<accession>A0A7J6X2V3</accession>
<evidence type="ECO:0000313" key="3">
    <source>
        <dbReference type="Proteomes" id="UP000554482"/>
    </source>
</evidence>
<name>A0A7J6X2V3_THATH</name>
<evidence type="ECO:0000313" key="2">
    <source>
        <dbReference type="EMBL" id="KAF5203215.1"/>
    </source>
</evidence>
<dbReference type="EMBL" id="JABWDY010007103">
    <property type="protein sequence ID" value="KAF5203215.1"/>
    <property type="molecule type" value="Genomic_DNA"/>
</dbReference>
<dbReference type="AlphaFoldDB" id="A0A7J6X2V3"/>
<proteinExistence type="predicted"/>
<gene>
    <name evidence="2" type="ORF">FRX31_007198</name>
</gene>
<feature type="non-terminal residue" evidence="2">
    <location>
        <position position="1"/>
    </location>
</feature>
<reference evidence="2 3" key="1">
    <citation type="submission" date="2020-06" db="EMBL/GenBank/DDBJ databases">
        <title>Transcriptomic and genomic resources for Thalictrum thalictroides and T. hernandezii: Facilitating candidate gene discovery in an emerging model plant lineage.</title>
        <authorList>
            <person name="Arias T."/>
            <person name="Riano-Pachon D.M."/>
            <person name="Di Stilio V.S."/>
        </authorList>
    </citation>
    <scope>NUCLEOTIDE SEQUENCE [LARGE SCALE GENOMIC DNA]</scope>
    <source>
        <strain evidence="3">cv. WT478/WT964</strain>
        <tissue evidence="2">Leaves</tissue>
    </source>
</reference>
<sequence length="147" mass="16842">MSEDDGSHSSNGNYEETGTDSSGHDEPPHKVRTGRTAAQCIRVTKLPDGQRLSVTYNSRGQPIDDVKNRLWISLKTKFLLGEDERKSRLSSMASAWTKFKSTLTTIYIRPFENDPDVLQKVPEIYKGYIPQNDWDVFLKERLSDEFK</sequence>
<organism evidence="2 3">
    <name type="scientific">Thalictrum thalictroides</name>
    <name type="common">Rue-anemone</name>
    <name type="synonym">Anemone thalictroides</name>
    <dbReference type="NCBI Taxonomy" id="46969"/>
    <lineage>
        <taxon>Eukaryota</taxon>
        <taxon>Viridiplantae</taxon>
        <taxon>Streptophyta</taxon>
        <taxon>Embryophyta</taxon>
        <taxon>Tracheophyta</taxon>
        <taxon>Spermatophyta</taxon>
        <taxon>Magnoliopsida</taxon>
        <taxon>Ranunculales</taxon>
        <taxon>Ranunculaceae</taxon>
        <taxon>Thalictroideae</taxon>
        <taxon>Thalictrum</taxon>
    </lineage>
</organism>
<feature type="region of interest" description="Disordered" evidence="1">
    <location>
        <begin position="1"/>
        <end position="37"/>
    </location>
</feature>
<evidence type="ECO:0000256" key="1">
    <source>
        <dbReference type="SAM" id="MobiDB-lite"/>
    </source>
</evidence>
<comment type="caution">
    <text evidence="2">The sequence shown here is derived from an EMBL/GenBank/DDBJ whole genome shotgun (WGS) entry which is preliminary data.</text>
</comment>
<keyword evidence="3" id="KW-1185">Reference proteome</keyword>
<dbReference type="OrthoDB" id="1869436at2759"/>
<dbReference type="Proteomes" id="UP000554482">
    <property type="component" value="Unassembled WGS sequence"/>
</dbReference>
<feature type="compositionally biased region" description="Polar residues" evidence="1">
    <location>
        <begin position="8"/>
        <end position="21"/>
    </location>
</feature>